<dbReference type="InterPro" id="IPR000477">
    <property type="entry name" value="RT_dom"/>
</dbReference>
<dbReference type="CDD" id="cd01647">
    <property type="entry name" value="RT_LTR"/>
    <property type="match status" value="1"/>
</dbReference>
<evidence type="ECO:0000256" key="1">
    <source>
        <dbReference type="SAM" id="MobiDB-lite"/>
    </source>
</evidence>
<feature type="region of interest" description="Disordered" evidence="1">
    <location>
        <begin position="1281"/>
        <end position="1301"/>
    </location>
</feature>
<feature type="compositionally biased region" description="Basic and acidic residues" evidence="1">
    <location>
        <begin position="353"/>
        <end position="396"/>
    </location>
</feature>
<dbReference type="GO" id="GO:0003676">
    <property type="term" value="F:nucleic acid binding"/>
    <property type="evidence" value="ECO:0007669"/>
    <property type="project" value="InterPro"/>
</dbReference>
<dbReference type="InterPro" id="IPR041577">
    <property type="entry name" value="RT_RNaseH_2"/>
</dbReference>
<dbReference type="Gene3D" id="3.30.420.10">
    <property type="entry name" value="Ribonuclease H-like superfamily/Ribonuclease H"/>
    <property type="match status" value="1"/>
</dbReference>
<dbReference type="Pfam" id="PF00078">
    <property type="entry name" value="RVT_1"/>
    <property type="match status" value="1"/>
</dbReference>
<evidence type="ECO:0000313" key="4">
    <source>
        <dbReference type="Proteomes" id="UP001457282"/>
    </source>
</evidence>
<feature type="region of interest" description="Disordered" evidence="1">
    <location>
        <begin position="712"/>
        <end position="739"/>
    </location>
</feature>
<dbReference type="InterPro" id="IPR036397">
    <property type="entry name" value="RNaseH_sf"/>
</dbReference>
<dbReference type="InterPro" id="IPR053134">
    <property type="entry name" value="RNA-dir_DNA_polymerase"/>
</dbReference>
<feature type="region of interest" description="Disordered" evidence="1">
    <location>
        <begin position="423"/>
        <end position="450"/>
    </location>
</feature>
<dbReference type="Gene3D" id="2.40.70.10">
    <property type="entry name" value="Acid Proteases"/>
    <property type="match status" value="1"/>
</dbReference>
<feature type="compositionally biased region" description="Polar residues" evidence="1">
    <location>
        <begin position="101"/>
        <end position="115"/>
    </location>
</feature>
<feature type="region of interest" description="Disordered" evidence="1">
    <location>
        <begin position="43"/>
        <end position="66"/>
    </location>
</feature>
<protein>
    <recommendedName>
        <fullName evidence="2">Reverse transcriptase domain-containing protein</fullName>
    </recommendedName>
</protein>
<dbReference type="InterPro" id="IPR021109">
    <property type="entry name" value="Peptidase_aspartic_dom_sf"/>
</dbReference>
<keyword evidence="4" id="KW-1185">Reference proteome</keyword>
<evidence type="ECO:0000313" key="3">
    <source>
        <dbReference type="EMBL" id="KAK9940624.1"/>
    </source>
</evidence>
<dbReference type="Gene3D" id="3.10.10.10">
    <property type="entry name" value="HIV Type 1 Reverse Transcriptase, subunit A, domain 1"/>
    <property type="match status" value="1"/>
</dbReference>
<dbReference type="Pfam" id="PF03732">
    <property type="entry name" value="Retrotrans_gag"/>
    <property type="match status" value="1"/>
</dbReference>
<feature type="region of interest" description="Disordered" evidence="1">
    <location>
        <begin position="331"/>
        <end position="406"/>
    </location>
</feature>
<dbReference type="PANTHER" id="PTHR24559:SF431">
    <property type="entry name" value="RNA-DIRECTED DNA POLYMERASE HOMOLOG"/>
    <property type="match status" value="1"/>
</dbReference>
<dbReference type="CDD" id="cd00303">
    <property type="entry name" value="retropepsin_like"/>
    <property type="match status" value="1"/>
</dbReference>
<dbReference type="Gene3D" id="3.30.70.270">
    <property type="match status" value="2"/>
</dbReference>
<sequence>MLQDINTANAEKMREHKEKLEAQRQLNELAAKYDELVRRLEAQEARSKPRQAASHYSQGTIGRQRPIIHLDSPLRPRELLHSGPAPHLARAEEQVAESGRQDTPLSSFSCGQTRNPIRDPTDQLLARLEQLEARIQLAERHPAPAVTRFAERPGPFTHRILSTIRPSGAKSIKIDRYDGLADPFLHMDSFRSATAGKGYGDDVKCLMFQETLTGEAMSWFFELKPHSINSFQALVNAFGSRFILMTDGYHTTGQLFKLRQGENESLKSFVTRWRTATSRCRDLDKNLAYTAFKEGLTRGHFLYELNAHPPTDYEALMETAVLHAQAEYTTYGDLPPTHREARQGAANAQPPPTEKRKDWHREPVPQKRQRENSYGRQHDRTDRSRQRDNRPRDNPHRPTAQAPRYEVFTVLTAPLEDIFDQCRDQIPPPPPKRFPRTNPPRNKGKWCKHHEDSGHNTNVCVALKTAVETLIREGKLQQFRADPAQPQVANIQVIRGHINTIDGGAPVSRLTNRARKRHTRALQGQEIFNIYYDKPSKANKVGWEPVTFTEEEERGVRLPHDDPFLITAQIDYYTLSRVLIDSGSAVNVIFNQAYAQLGRKGNKLLQDNEPLLSFSGDITQPLGSDYMRLILGSNPRCAEINTEFIVVDCLSSYNAILGRPALNKLKCIIAGHMLLMKFSTPAGTASIRGDQQIARKCYTTILTRGKARSEILSVASPPKPSDTPEDPPRQLIIPRLPEPRDMPGISTDIISHKLSISQGAYPVKQKRRAYDEERYQAIQAEVQKLQKIGFIRETNYPQWISNVVMVKKSTGKWRMCVDFTNLNKACPKDSFPLPRIDQLVDATAGHELLSFMDAYSGYNQIMMHPEDQEATTFTTDKGLYCYKVMPFGLKNAGATYQRLVNMMFAQHIGSIVEVYVDDMLMKSVKASGHIANLQVVFNILKQYRMRLNPQKCVFGVAAGKFLGYIVSQRGIEANPDKVRAILDMEPPTTKEQVQCLTGRIAALSRFISKSTDKCDAFFKLLKRTKCKEVNWSEECEQAFQNIKTYLSSIPLLSTPVPGEMLYLYLSVSSTAVSSVLIRMDGDKESPVFYVAKSLLDTETRYPPVEQLALALISSARRLRPYFQAHSITVLTDQPLRLVLQRPETSGRLTKWAIELSEFDIIYKGRTSTKGQAVADFISEFTHATALRETPIEESSAKQSPWNLFVDGSSNQQASGAGVILTGPGNAFLEYALRFDFKASNNMAEYEALVAGHGGISDEGPPNDRILGLHASPSTKAKVLQHLTNPPGEEFQGRRPGEAGHR</sequence>
<dbReference type="Proteomes" id="UP001457282">
    <property type="component" value="Unassembled WGS sequence"/>
</dbReference>
<dbReference type="Pfam" id="PF17919">
    <property type="entry name" value="RT_RNaseH_2"/>
    <property type="match status" value="1"/>
</dbReference>
<proteinExistence type="predicted"/>
<dbReference type="PANTHER" id="PTHR24559">
    <property type="entry name" value="TRANSPOSON TY3-I GAG-POL POLYPROTEIN"/>
    <property type="match status" value="1"/>
</dbReference>
<dbReference type="PROSITE" id="PS50878">
    <property type="entry name" value="RT_POL"/>
    <property type="match status" value="1"/>
</dbReference>
<accession>A0AAW1XVN6</accession>
<dbReference type="InterPro" id="IPR043502">
    <property type="entry name" value="DNA/RNA_pol_sf"/>
</dbReference>
<feature type="region of interest" description="Disordered" evidence="1">
    <location>
        <begin position="88"/>
        <end position="118"/>
    </location>
</feature>
<comment type="caution">
    <text evidence="3">The sequence shown here is derived from an EMBL/GenBank/DDBJ whole genome shotgun (WGS) entry which is preliminary data.</text>
</comment>
<organism evidence="3 4">
    <name type="scientific">Rubus argutus</name>
    <name type="common">Southern blackberry</name>
    <dbReference type="NCBI Taxonomy" id="59490"/>
    <lineage>
        <taxon>Eukaryota</taxon>
        <taxon>Viridiplantae</taxon>
        <taxon>Streptophyta</taxon>
        <taxon>Embryophyta</taxon>
        <taxon>Tracheophyta</taxon>
        <taxon>Spermatophyta</taxon>
        <taxon>Magnoliopsida</taxon>
        <taxon>eudicotyledons</taxon>
        <taxon>Gunneridae</taxon>
        <taxon>Pentapetalae</taxon>
        <taxon>rosids</taxon>
        <taxon>fabids</taxon>
        <taxon>Rosales</taxon>
        <taxon>Rosaceae</taxon>
        <taxon>Rosoideae</taxon>
        <taxon>Rosoideae incertae sedis</taxon>
        <taxon>Rubus</taxon>
    </lineage>
</organism>
<dbReference type="SUPFAM" id="SSF56672">
    <property type="entry name" value="DNA/RNA polymerases"/>
    <property type="match status" value="1"/>
</dbReference>
<evidence type="ECO:0000259" key="2">
    <source>
        <dbReference type="PROSITE" id="PS50878"/>
    </source>
</evidence>
<dbReference type="EMBL" id="JBEDUW010000003">
    <property type="protein sequence ID" value="KAK9940624.1"/>
    <property type="molecule type" value="Genomic_DNA"/>
</dbReference>
<feature type="domain" description="Reverse transcriptase" evidence="2">
    <location>
        <begin position="787"/>
        <end position="966"/>
    </location>
</feature>
<name>A0AAW1XVN6_RUBAR</name>
<dbReference type="InterPro" id="IPR005162">
    <property type="entry name" value="Retrotrans_gag_dom"/>
</dbReference>
<reference evidence="3 4" key="1">
    <citation type="journal article" date="2023" name="G3 (Bethesda)">
        <title>A chromosome-length genome assembly and annotation of blackberry (Rubus argutus, cv. 'Hillquist').</title>
        <authorList>
            <person name="Bruna T."/>
            <person name="Aryal R."/>
            <person name="Dudchenko O."/>
            <person name="Sargent D.J."/>
            <person name="Mead D."/>
            <person name="Buti M."/>
            <person name="Cavallini A."/>
            <person name="Hytonen T."/>
            <person name="Andres J."/>
            <person name="Pham M."/>
            <person name="Weisz D."/>
            <person name="Mascagni F."/>
            <person name="Usai G."/>
            <person name="Natali L."/>
            <person name="Bassil N."/>
            <person name="Fernandez G.E."/>
            <person name="Lomsadze A."/>
            <person name="Armour M."/>
            <person name="Olukolu B."/>
            <person name="Poorten T."/>
            <person name="Britton C."/>
            <person name="Davik J."/>
            <person name="Ashrafi H."/>
            <person name="Aiden E.L."/>
            <person name="Borodovsky M."/>
            <person name="Worthington M."/>
        </authorList>
    </citation>
    <scope>NUCLEOTIDE SEQUENCE [LARGE SCALE GENOMIC DNA]</scope>
    <source>
        <strain evidence="3">PI 553951</strain>
    </source>
</reference>
<gene>
    <name evidence="3" type="ORF">M0R45_017276</name>
</gene>
<dbReference type="InterPro" id="IPR043128">
    <property type="entry name" value="Rev_trsase/Diguanyl_cyclase"/>
</dbReference>
<feature type="compositionally biased region" description="Basic and acidic residues" evidence="1">
    <location>
        <begin position="1290"/>
        <end position="1301"/>
    </location>
</feature>